<accession>A0ACA9P1P6</accession>
<evidence type="ECO:0000313" key="1">
    <source>
        <dbReference type="EMBL" id="CAG8685216.1"/>
    </source>
</evidence>
<comment type="caution">
    <text evidence="1">The sequence shown here is derived from an EMBL/GenBank/DDBJ whole genome shotgun (WGS) entry which is preliminary data.</text>
</comment>
<proteinExistence type="predicted"/>
<organism evidence="1 2">
    <name type="scientific">Acaulospora colombiana</name>
    <dbReference type="NCBI Taxonomy" id="27376"/>
    <lineage>
        <taxon>Eukaryota</taxon>
        <taxon>Fungi</taxon>
        <taxon>Fungi incertae sedis</taxon>
        <taxon>Mucoromycota</taxon>
        <taxon>Glomeromycotina</taxon>
        <taxon>Glomeromycetes</taxon>
        <taxon>Diversisporales</taxon>
        <taxon>Acaulosporaceae</taxon>
        <taxon>Acaulospora</taxon>
    </lineage>
</organism>
<keyword evidence="2" id="KW-1185">Reference proteome</keyword>
<dbReference type="EMBL" id="CAJVPT010027840">
    <property type="protein sequence ID" value="CAG8685216.1"/>
    <property type="molecule type" value="Genomic_DNA"/>
</dbReference>
<name>A0ACA9P1P6_9GLOM</name>
<sequence length="180" mass="20677">FTAINRILMNPRNEDTGKKQKYYVEKGATICPRDLKERPPLKYNPDEVVDDMAMTYDDFLSVLYKNLPRNFDDIFEVNYAAELLSVCDLFVHHNNYNIRAQLASTGISLASRGMLAAHTHTGPFNVEYDYSGCHQMDEKIRESHRRMNSLRRKDPNLRRFSGGAFSIALQNQGKNLRGNG</sequence>
<evidence type="ECO:0000313" key="2">
    <source>
        <dbReference type="Proteomes" id="UP000789525"/>
    </source>
</evidence>
<gene>
    <name evidence="1" type="ORF">ACOLOM_LOCUS9520</name>
</gene>
<protein>
    <submittedName>
        <fullName evidence="1">5573_t:CDS:1</fullName>
    </submittedName>
</protein>
<dbReference type="Proteomes" id="UP000789525">
    <property type="component" value="Unassembled WGS sequence"/>
</dbReference>
<feature type="non-terminal residue" evidence="1">
    <location>
        <position position="1"/>
    </location>
</feature>
<reference evidence="1" key="1">
    <citation type="submission" date="2021-06" db="EMBL/GenBank/DDBJ databases">
        <authorList>
            <person name="Kallberg Y."/>
            <person name="Tangrot J."/>
            <person name="Rosling A."/>
        </authorList>
    </citation>
    <scope>NUCLEOTIDE SEQUENCE</scope>
    <source>
        <strain evidence="1">CL356</strain>
    </source>
</reference>